<gene>
    <name evidence="1" type="ORF">GCM10010346_16090</name>
</gene>
<organism evidence="1 2">
    <name type="scientific">Streptomyces chryseus</name>
    <dbReference type="NCBI Taxonomy" id="68186"/>
    <lineage>
        <taxon>Bacteria</taxon>
        <taxon>Bacillati</taxon>
        <taxon>Actinomycetota</taxon>
        <taxon>Actinomycetes</taxon>
        <taxon>Kitasatosporales</taxon>
        <taxon>Streptomycetaceae</taxon>
        <taxon>Streptomyces</taxon>
    </lineage>
</organism>
<dbReference type="InterPro" id="IPR036388">
    <property type="entry name" value="WH-like_DNA-bd_sf"/>
</dbReference>
<dbReference type="RefSeq" id="WP_229843390.1">
    <property type="nucleotide sequence ID" value="NZ_BMVO01000003.1"/>
</dbReference>
<sequence>MAGRPVDPHPQEQEIRALLAQGLTNNAISRRLFVGPRAVARIRETAGIPPVPRNAYQRLPATKHREILALLDEGYNDAAIGRRTGADVGTVARLRREGGFGRATQPRASRPHPRDAEIRALLRHMSNNQIALELKVDRAAVRRIRGEAGIAYVPPKHTSAEEKWAGLVREVDGGHLEWLGERAGRSGTPVMRFREKSVSPAGIAFTKRTGRAPVGQVRAECEFRHCVAPAHVDDEPGRLHVRQQLRAITGAPERPKVCRHGHDQAVHGRLEPDGAPYCGVCKRDQKRAHRARTT</sequence>
<proteinExistence type="predicted"/>
<accession>A0ABQ3DP01</accession>
<protein>
    <submittedName>
        <fullName evidence="1">Uncharacterized protein</fullName>
    </submittedName>
</protein>
<dbReference type="Proteomes" id="UP000599437">
    <property type="component" value="Unassembled WGS sequence"/>
</dbReference>
<dbReference type="Gene3D" id="1.10.10.10">
    <property type="entry name" value="Winged helix-like DNA-binding domain superfamily/Winged helix DNA-binding domain"/>
    <property type="match status" value="1"/>
</dbReference>
<dbReference type="EMBL" id="BMVO01000003">
    <property type="protein sequence ID" value="GHA94137.1"/>
    <property type="molecule type" value="Genomic_DNA"/>
</dbReference>
<reference evidence="2" key="1">
    <citation type="journal article" date="2019" name="Int. J. Syst. Evol. Microbiol.">
        <title>The Global Catalogue of Microorganisms (GCM) 10K type strain sequencing project: providing services to taxonomists for standard genome sequencing and annotation.</title>
        <authorList>
            <consortium name="The Broad Institute Genomics Platform"/>
            <consortium name="The Broad Institute Genome Sequencing Center for Infectious Disease"/>
            <person name="Wu L."/>
            <person name="Ma J."/>
        </authorList>
    </citation>
    <scope>NUCLEOTIDE SEQUENCE [LARGE SCALE GENOMIC DNA]</scope>
    <source>
        <strain evidence="2">JCM 4737</strain>
    </source>
</reference>
<comment type="caution">
    <text evidence="1">The sequence shown here is derived from an EMBL/GenBank/DDBJ whole genome shotgun (WGS) entry which is preliminary data.</text>
</comment>
<evidence type="ECO:0000313" key="2">
    <source>
        <dbReference type="Proteomes" id="UP000599437"/>
    </source>
</evidence>
<evidence type="ECO:0000313" key="1">
    <source>
        <dbReference type="EMBL" id="GHA94137.1"/>
    </source>
</evidence>
<keyword evidence="2" id="KW-1185">Reference proteome</keyword>
<name>A0ABQ3DP01_9ACTN</name>